<organism evidence="1 2">
    <name type="scientific">Coniosporium tulheliwenetii</name>
    <dbReference type="NCBI Taxonomy" id="3383036"/>
    <lineage>
        <taxon>Eukaryota</taxon>
        <taxon>Fungi</taxon>
        <taxon>Dikarya</taxon>
        <taxon>Ascomycota</taxon>
        <taxon>Pezizomycotina</taxon>
        <taxon>Dothideomycetes</taxon>
        <taxon>Dothideomycetes incertae sedis</taxon>
        <taxon>Coniosporium</taxon>
    </lineage>
</organism>
<dbReference type="Proteomes" id="UP001172680">
    <property type="component" value="Unassembled WGS sequence"/>
</dbReference>
<evidence type="ECO:0000313" key="2">
    <source>
        <dbReference type="Proteomes" id="UP001172680"/>
    </source>
</evidence>
<proteinExistence type="predicted"/>
<gene>
    <name evidence="1" type="ORF">H2199_005424</name>
</gene>
<comment type="caution">
    <text evidence="1">The sequence shown here is derived from an EMBL/GenBank/DDBJ whole genome shotgun (WGS) entry which is preliminary data.</text>
</comment>
<dbReference type="EMBL" id="JAPDRP010000015">
    <property type="protein sequence ID" value="KAJ9641454.1"/>
    <property type="molecule type" value="Genomic_DNA"/>
</dbReference>
<name>A0ACC2Z2H8_9PEZI</name>
<sequence length="198" mass="21127">MNSLFPHAAYEEDQRFARSILTLHVLSRGFTTGATISLAITTASTLLTQPRTWAAFGRKALISSSRGAVIGLIASDLALTARMWGREKIEWQSRAWRLQENRGQSEVDKWVTAGEVVGIAAVVLAARTGRLPPGLGTKRVPAMATAVVGAAGLGSVAGTVEYVAWRHGIKRGKWAEVPESVKTGVESAERGMGVKSTT</sequence>
<reference evidence="1" key="1">
    <citation type="submission" date="2022-10" db="EMBL/GenBank/DDBJ databases">
        <title>Culturing micro-colonial fungi from biological soil crusts in the Mojave desert and describing Neophaeococcomyces mojavensis, and introducing the new genera and species Taxawa tesnikishii.</title>
        <authorList>
            <person name="Kurbessoian T."/>
            <person name="Stajich J.E."/>
        </authorList>
    </citation>
    <scope>NUCLEOTIDE SEQUENCE</scope>
    <source>
        <strain evidence="1">JES_115</strain>
    </source>
</reference>
<keyword evidence="2" id="KW-1185">Reference proteome</keyword>
<accession>A0ACC2Z2H8</accession>
<protein>
    <submittedName>
        <fullName evidence="1">Uncharacterized protein</fullName>
    </submittedName>
</protein>
<evidence type="ECO:0000313" key="1">
    <source>
        <dbReference type="EMBL" id="KAJ9641454.1"/>
    </source>
</evidence>